<gene>
    <name evidence="7" type="ORF">NOCA2480138</name>
</gene>
<keyword evidence="1" id="KW-0229">DNA integration</keyword>
<dbReference type="Pfam" id="PF14659">
    <property type="entry name" value="Phage_int_SAM_3"/>
    <property type="match status" value="1"/>
</dbReference>
<reference evidence="7" key="1">
    <citation type="submission" date="2015-08" db="EMBL/GenBank/DDBJ databases">
        <authorList>
            <person name="Babu N.S."/>
            <person name="Beckwith C.J."/>
            <person name="Beseler K.G."/>
            <person name="Brison A."/>
            <person name="Carone J.V."/>
            <person name="Caskin T.P."/>
            <person name="Diamond M."/>
            <person name="Durham M.E."/>
            <person name="Foxe J.M."/>
            <person name="Go M."/>
            <person name="Henderson B.A."/>
            <person name="Jones I.B."/>
            <person name="McGettigan J.A."/>
            <person name="Micheletti S.J."/>
            <person name="Nasrallah M.E."/>
            <person name="Ortiz D."/>
            <person name="Piller C.R."/>
            <person name="Privatt S.R."/>
            <person name="Schneider S.L."/>
            <person name="Sharp S."/>
            <person name="Smith T.C."/>
            <person name="Stanton J.D."/>
            <person name="Ullery H.E."/>
            <person name="Wilson R.J."/>
            <person name="Serrano M.G."/>
            <person name="Buck G."/>
            <person name="Lee V."/>
            <person name="Wang Y."/>
            <person name="Carvalho R."/>
            <person name="Voegtly L."/>
            <person name="Shi R."/>
            <person name="Duckworth R."/>
            <person name="Johnson A."/>
            <person name="Loviza R."/>
            <person name="Walstead R."/>
            <person name="Shah Z."/>
            <person name="Kiflezghi M."/>
            <person name="Wade K."/>
            <person name="Ball S.L."/>
            <person name="Bradley K.W."/>
            <person name="Asai D.J."/>
            <person name="Bowman C.A."/>
            <person name="Russell D.A."/>
            <person name="Pope W.H."/>
            <person name="Jacobs-Sera D."/>
            <person name="Hendrix R.W."/>
            <person name="Hatfull G.F."/>
        </authorList>
    </citation>
    <scope>NUCLEOTIDE SEQUENCE</scope>
</reference>
<dbReference type="PANTHER" id="PTHR30349:SF41">
    <property type="entry name" value="INTEGRASE_RECOMBINASE PROTEIN MJ0367-RELATED"/>
    <property type="match status" value="1"/>
</dbReference>
<dbReference type="GO" id="GO:0003677">
    <property type="term" value="F:DNA binding"/>
    <property type="evidence" value="ECO:0007669"/>
    <property type="project" value="UniProtKB-KW"/>
</dbReference>
<evidence type="ECO:0000256" key="1">
    <source>
        <dbReference type="ARBA" id="ARBA00022908"/>
    </source>
</evidence>
<evidence type="ECO:0000259" key="6">
    <source>
        <dbReference type="PROSITE" id="PS51900"/>
    </source>
</evidence>
<accession>A0A2P2C848</accession>
<dbReference type="PROSITE" id="PS51898">
    <property type="entry name" value="TYR_RECOMBINASE"/>
    <property type="match status" value="1"/>
</dbReference>
<proteinExistence type="predicted"/>
<dbReference type="InterPro" id="IPR011010">
    <property type="entry name" value="DNA_brk_join_enz"/>
</dbReference>
<keyword evidence="2" id="KW-0238">DNA-binding</keyword>
<evidence type="ECO:0000259" key="5">
    <source>
        <dbReference type="PROSITE" id="PS51898"/>
    </source>
</evidence>
<evidence type="ECO:0000256" key="2">
    <source>
        <dbReference type="ARBA" id="ARBA00023125"/>
    </source>
</evidence>
<feature type="compositionally biased region" description="Basic residues" evidence="4">
    <location>
        <begin position="261"/>
        <end position="272"/>
    </location>
</feature>
<dbReference type="Pfam" id="PF00589">
    <property type="entry name" value="Phage_integrase"/>
    <property type="match status" value="1"/>
</dbReference>
<dbReference type="CDD" id="cd01189">
    <property type="entry name" value="INT_ICEBs1_C_like"/>
    <property type="match status" value="1"/>
</dbReference>
<dbReference type="EMBL" id="CZKA01000043">
    <property type="protein sequence ID" value="CUR58169.1"/>
    <property type="molecule type" value="Genomic_DNA"/>
</dbReference>
<dbReference type="Gene3D" id="1.10.443.10">
    <property type="entry name" value="Intergrase catalytic core"/>
    <property type="match status" value="1"/>
</dbReference>
<dbReference type="InterPro" id="IPR002104">
    <property type="entry name" value="Integrase_catalytic"/>
</dbReference>
<dbReference type="AlphaFoldDB" id="A0A2P2C848"/>
<keyword evidence="3" id="KW-0233">DNA recombination</keyword>
<dbReference type="InterPro" id="IPR013762">
    <property type="entry name" value="Integrase-like_cat_sf"/>
</dbReference>
<dbReference type="GO" id="GO:0006310">
    <property type="term" value="P:DNA recombination"/>
    <property type="evidence" value="ECO:0007669"/>
    <property type="project" value="UniProtKB-KW"/>
</dbReference>
<dbReference type="InterPro" id="IPR004107">
    <property type="entry name" value="Integrase_SAM-like_N"/>
</dbReference>
<evidence type="ECO:0000256" key="3">
    <source>
        <dbReference type="ARBA" id="ARBA00023172"/>
    </source>
</evidence>
<dbReference type="InterPro" id="IPR010998">
    <property type="entry name" value="Integrase_recombinase_N"/>
</dbReference>
<evidence type="ECO:0000256" key="4">
    <source>
        <dbReference type="SAM" id="MobiDB-lite"/>
    </source>
</evidence>
<sequence length="398" mass="44243">MARPRTPIGTFGEIEFTNLPNGNVRARVRFRDHDGQVRRVEASDATRKMAEHRLKEKLAQRSGSSRGIGELTPDSSFTQLVEVWLGDLDLEGKIAPSTRALYERNMRQLVMPAFEHFSLREITVSRVDQFIKALATTKSYSTAKQARTVLSLALGLAVRYEAIAKNLVRDTVRLRKPPSQAMALTIEQVEAIRAATRVWRRDAGLSGPKPDGQLEQTIEVMLGTSARIGEVLAIRKRDVDVTVSPATVRICGTIVSPKGQPTHRQHHPKTMKSTRTVSVPSFAAEVLRQRLVVVADQSPEHLLFFSRNHTPLTTNNIRRRLRAVLDEAGIEGVTPHSFRRTVATVIDRAGGADLAAEMLGHTSSEITKQHYIEPDEKVNPVTAEILEVLAPRAAEDER</sequence>
<feature type="domain" description="Core-binding (CB)" evidence="6">
    <location>
        <begin position="75"/>
        <end position="158"/>
    </location>
</feature>
<dbReference type="InterPro" id="IPR050090">
    <property type="entry name" value="Tyrosine_recombinase_XerCD"/>
</dbReference>
<dbReference type="Gene3D" id="1.10.150.130">
    <property type="match status" value="1"/>
</dbReference>
<dbReference type="GO" id="GO:0015074">
    <property type="term" value="P:DNA integration"/>
    <property type="evidence" value="ECO:0007669"/>
    <property type="project" value="UniProtKB-KW"/>
</dbReference>
<feature type="domain" description="Tyr recombinase" evidence="5">
    <location>
        <begin position="179"/>
        <end position="384"/>
    </location>
</feature>
<protein>
    <submittedName>
        <fullName evidence="7">Integrase family protein</fullName>
    </submittedName>
</protein>
<evidence type="ECO:0000313" key="7">
    <source>
        <dbReference type="EMBL" id="CUR58169.1"/>
    </source>
</evidence>
<dbReference type="SUPFAM" id="SSF56349">
    <property type="entry name" value="DNA breaking-rejoining enzymes"/>
    <property type="match status" value="1"/>
</dbReference>
<name>A0A2P2C848_9ZZZZ</name>
<feature type="region of interest" description="Disordered" evidence="4">
    <location>
        <begin position="256"/>
        <end position="275"/>
    </location>
</feature>
<dbReference type="InterPro" id="IPR044068">
    <property type="entry name" value="CB"/>
</dbReference>
<dbReference type="PROSITE" id="PS51900">
    <property type="entry name" value="CB"/>
    <property type="match status" value="1"/>
</dbReference>
<dbReference type="PANTHER" id="PTHR30349">
    <property type="entry name" value="PHAGE INTEGRASE-RELATED"/>
    <property type="match status" value="1"/>
</dbReference>
<organism evidence="7">
    <name type="scientific">metagenome</name>
    <dbReference type="NCBI Taxonomy" id="256318"/>
    <lineage>
        <taxon>unclassified sequences</taxon>
        <taxon>metagenomes</taxon>
    </lineage>
</organism>